<dbReference type="AlphaFoldDB" id="A0A1Q3EMS9"/>
<proteinExistence type="predicted"/>
<organism evidence="1 2">
    <name type="scientific">Lentinula edodes</name>
    <name type="common">Shiitake mushroom</name>
    <name type="synonym">Lentinus edodes</name>
    <dbReference type="NCBI Taxonomy" id="5353"/>
    <lineage>
        <taxon>Eukaryota</taxon>
        <taxon>Fungi</taxon>
        <taxon>Dikarya</taxon>
        <taxon>Basidiomycota</taxon>
        <taxon>Agaricomycotina</taxon>
        <taxon>Agaricomycetes</taxon>
        <taxon>Agaricomycetidae</taxon>
        <taxon>Agaricales</taxon>
        <taxon>Marasmiineae</taxon>
        <taxon>Omphalotaceae</taxon>
        <taxon>Lentinula</taxon>
    </lineage>
</organism>
<dbReference type="EMBL" id="BDGU01000651">
    <property type="protein sequence ID" value="GAW08510.1"/>
    <property type="molecule type" value="Genomic_DNA"/>
</dbReference>
<dbReference type="Proteomes" id="UP000188533">
    <property type="component" value="Unassembled WGS sequence"/>
</dbReference>
<accession>A0A1Q3EMS9</accession>
<gene>
    <name evidence="1" type="ORF">LENED_010571</name>
</gene>
<comment type="caution">
    <text evidence="1">The sequence shown here is derived from an EMBL/GenBank/DDBJ whole genome shotgun (WGS) entry which is preliminary data.</text>
</comment>
<reference evidence="1 2" key="1">
    <citation type="submission" date="2016-08" db="EMBL/GenBank/DDBJ databases">
        <authorList>
            <consortium name="Lentinula edodes genome sequencing consortium"/>
            <person name="Sakamoto Y."/>
            <person name="Nakade K."/>
            <person name="Sato S."/>
            <person name="Yoshida Y."/>
            <person name="Miyazaki K."/>
            <person name="Natsume S."/>
            <person name="Konno N."/>
        </authorList>
    </citation>
    <scope>NUCLEOTIDE SEQUENCE [LARGE SCALE GENOMIC DNA]</scope>
    <source>
        <strain evidence="1 2">NBRC 111202</strain>
    </source>
</reference>
<name>A0A1Q3EMS9_LENED</name>
<protein>
    <submittedName>
        <fullName evidence="1">Uncharacterized protein</fullName>
    </submittedName>
</protein>
<evidence type="ECO:0000313" key="1">
    <source>
        <dbReference type="EMBL" id="GAW08510.1"/>
    </source>
</evidence>
<sequence>MFPATETQIFNLPQVFLVSSPNVPDYSAHTHVLCSPFNMANHCIQLSIIIINFHRDELKIWNLSRFHLRIFIRISYILTCLFPIFLTTKNRYIVPEETFRGEFELRKALRSISI</sequence>
<reference evidence="1 2" key="2">
    <citation type="submission" date="2017-02" db="EMBL/GenBank/DDBJ databases">
        <title>A genome survey and senescence transcriptome analysis in Lentinula edodes.</title>
        <authorList>
            <person name="Sakamoto Y."/>
            <person name="Nakade K."/>
            <person name="Sato S."/>
            <person name="Yoshida Y."/>
            <person name="Miyazaki K."/>
            <person name="Natsume S."/>
            <person name="Konno N."/>
        </authorList>
    </citation>
    <scope>NUCLEOTIDE SEQUENCE [LARGE SCALE GENOMIC DNA]</scope>
    <source>
        <strain evidence="1 2">NBRC 111202</strain>
    </source>
</reference>
<evidence type="ECO:0000313" key="2">
    <source>
        <dbReference type="Proteomes" id="UP000188533"/>
    </source>
</evidence>
<keyword evidence="2" id="KW-1185">Reference proteome</keyword>